<protein>
    <submittedName>
        <fullName evidence="2">DUF4290 domain-containing protein</fullName>
    </submittedName>
</protein>
<feature type="region of interest" description="Disordered" evidence="1">
    <location>
        <begin position="194"/>
        <end position="222"/>
    </location>
</feature>
<accession>A0A556N7T8</accession>
<proteinExistence type="predicted"/>
<name>A0A556N7T8_9FLAO</name>
<reference evidence="2 3" key="1">
    <citation type="submission" date="2019-07" db="EMBL/GenBank/DDBJ databases">
        <authorList>
            <person name="Huq M.A."/>
        </authorList>
    </citation>
    <scope>NUCLEOTIDE SEQUENCE [LARGE SCALE GENOMIC DNA]</scope>
    <source>
        <strain evidence="2 3">MAH-3</strain>
    </source>
</reference>
<dbReference type="Proteomes" id="UP000316008">
    <property type="component" value="Unassembled WGS sequence"/>
</dbReference>
<keyword evidence="3" id="KW-1185">Reference proteome</keyword>
<feature type="compositionally biased region" description="Low complexity" evidence="1">
    <location>
        <begin position="213"/>
        <end position="222"/>
    </location>
</feature>
<comment type="caution">
    <text evidence="2">The sequence shown here is derived from an EMBL/GenBank/DDBJ whole genome shotgun (WGS) entry which is preliminary data.</text>
</comment>
<dbReference type="Pfam" id="PF14123">
    <property type="entry name" value="DUF4290"/>
    <property type="match status" value="1"/>
</dbReference>
<feature type="compositionally biased region" description="Basic residues" evidence="1">
    <location>
        <begin position="199"/>
        <end position="212"/>
    </location>
</feature>
<dbReference type="EMBL" id="VLPL01000001">
    <property type="protein sequence ID" value="TSJ48242.1"/>
    <property type="molecule type" value="Genomic_DNA"/>
</dbReference>
<evidence type="ECO:0000256" key="1">
    <source>
        <dbReference type="SAM" id="MobiDB-lite"/>
    </source>
</evidence>
<dbReference type="InterPro" id="IPR025632">
    <property type="entry name" value="DUF4290"/>
</dbReference>
<evidence type="ECO:0000313" key="2">
    <source>
        <dbReference type="EMBL" id="TSJ48242.1"/>
    </source>
</evidence>
<organism evidence="2 3">
    <name type="scientific">Fluviicola chungangensis</name>
    <dbReference type="NCBI Taxonomy" id="2597671"/>
    <lineage>
        <taxon>Bacteria</taxon>
        <taxon>Pseudomonadati</taxon>
        <taxon>Bacteroidota</taxon>
        <taxon>Flavobacteriia</taxon>
        <taxon>Flavobacteriales</taxon>
        <taxon>Crocinitomicaceae</taxon>
        <taxon>Fluviicola</taxon>
    </lineage>
</organism>
<dbReference type="AlphaFoldDB" id="A0A556N7T8"/>
<sequence>MNFRRKFMEYNTTRPKLLLPEYGRNVQEMISHAMEIADRDERNKAARAIIEVMGQLNPHLRDVDDFRHKLWTHLFVMSDFKLDVDSPYEIPKPETLTSKPEQMTYPKGRIKYGHYGKYTQEILKDAKNVTEADERDYLKITMANFMKKQYLAYNNDAVENHVIANQLRDLSQGELILENPDELMNTNLILKSFGIQPNKRPKKNQKNQKNFKGKNQNQNRNK</sequence>
<gene>
    <name evidence="2" type="ORF">FO442_03630</name>
</gene>
<evidence type="ECO:0000313" key="3">
    <source>
        <dbReference type="Proteomes" id="UP000316008"/>
    </source>
</evidence>